<dbReference type="Proteomes" id="UP000549882">
    <property type="component" value="Unassembled WGS sequence"/>
</dbReference>
<sequence>MADSIPRKRALARFQCDEHVHDILGRLACEHPAHLHTFDRAGQFFACHYQNKARSYLLLFHIAGAVQAREQPFRDRFTKPLIDMAGKEVGHSLQKIAPGKKLIIAAFEAVKGIV</sequence>
<proteinExistence type="predicted"/>
<accession>A0A7W8XXD9</accession>
<evidence type="ECO:0000313" key="2">
    <source>
        <dbReference type="Proteomes" id="UP000549882"/>
    </source>
</evidence>
<name>A0A7W8XXD9_9HYPH</name>
<gene>
    <name evidence="1" type="ORF">GGD50_005970</name>
</gene>
<dbReference type="EMBL" id="JACHBI010000018">
    <property type="protein sequence ID" value="MBB5577318.1"/>
    <property type="molecule type" value="Genomic_DNA"/>
</dbReference>
<comment type="caution">
    <text evidence="1">The sequence shown here is derived from an EMBL/GenBank/DDBJ whole genome shotgun (WGS) entry which is preliminary data.</text>
</comment>
<keyword evidence="2" id="KW-1185">Reference proteome</keyword>
<evidence type="ECO:0000313" key="1">
    <source>
        <dbReference type="EMBL" id="MBB5577318.1"/>
    </source>
</evidence>
<dbReference type="RefSeq" id="WP_183940617.1">
    <property type="nucleotide sequence ID" value="NZ_JACHBI010000018.1"/>
</dbReference>
<reference evidence="1 2" key="1">
    <citation type="submission" date="2020-08" db="EMBL/GenBank/DDBJ databases">
        <title>Genomic Encyclopedia of Type Strains, Phase IV (KMG-V): Genome sequencing to study the core and pangenomes of soil and plant-associated prokaryotes.</title>
        <authorList>
            <person name="Whitman W."/>
        </authorList>
    </citation>
    <scope>NUCLEOTIDE SEQUENCE [LARGE SCALE GENOMIC DNA]</scope>
    <source>
        <strain evidence="1 2">SEMIA 4064</strain>
    </source>
</reference>
<protein>
    <submittedName>
        <fullName evidence="1">Uncharacterized protein</fullName>
    </submittedName>
</protein>
<organism evidence="1 2">
    <name type="scientific">Rhizobium paranaense</name>
    <dbReference type="NCBI Taxonomy" id="1650438"/>
    <lineage>
        <taxon>Bacteria</taxon>
        <taxon>Pseudomonadati</taxon>
        <taxon>Pseudomonadota</taxon>
        <taxon>Alphaproteobacteria</taxon>
        <taxon>Hyphomicrobiales</taxon>
        <taxon>Rhizobiaceae</taxon>
        <taxon>Rhizobium/Agrobacterium group</taxon>
        <taxon>Rhizobium</taxon>
    </lineage>
</organism>
<dbReference type="AlphaFoldDB" id="A0A7W8XXD9"/>